<evidence type="ECO:0000256" key="1">
    <source>
        <dbReference type="SAM" id="MobiDB-lite"/>
    </source>
</evidence>
<dbReference type="Proteomes" id="UP000735302">
    <property type="component" value="Unassembled WGS sequence"/>
</dbReference>
<dbReference type="AlphaFoldDB" id="A0AAV4ALS2"/>
<keyword evidence="3" id="KW-1185">Reference proteome</keyword>
<organism evidence="2 3">
    <name type="scientific">Plakobranchus ocellatus</name>
    <dbReference type="NCBI Taxonomy" id="259542"/>
    <lineage>
        <taxon>Eukaryota</taxon>
        <taxon>Metazoa</taxon>
        <taxon>Spiralia</taxon>
        <taxon>Lophotrochozoa</taxon>
        <taxon>Mollusca</taxon>
        <taxon>Gastropoda</taxon>
        <taxon>Heterobranchia</taxon>
        <taxon>Euthyneura</taxon>
        <taxon>Panpulmonata</taxon>
        <taxon>Sacoglossa</taxon>
        <taxon>Placobranchoidea</taxon>
        <taxon>Plakobranchidae</taxon>
        <taxon>Plakobranchus</taxon>
    </lineage>
</organism>
<dbReference type="EMBL" id="BLXT01003865">
    <property type="protein sequence ID" value="GFO07513.1"/>
    <property type="molecule type" value="Genomic_DNA"/>
</dbReference>
<feature type="region of interest" description="Disordered" evidence="1">
    <location>
        <begin position="20"/>
        <end position="39"/>
    </location>
</feature>
<evidence type="ECO:0000313" key="3">
    <source>
        <dbReference type="Proteomes" id="UP000735302"/>
    </source>
</evidence>
<name>A0AAV4ALS2_9GAST</name>
<protein>
    <submittedName>
        <fullName evidence="2">Uncharacterized protein</fullName>
    </submittedName>
</protein>
<accession>A0AAV4ALS2</accession>
<reference evidence="2 3" key="1">
    <citation type="journal article" date="2021" name="Elife">
        <title>Chloroplast acquisition without the gene transfer in kleptoplastic sea slugs, Plakobranchus ocellatus.</title>
        <authorList>
            <person name="Maeda T."/>
            <person name="Takahashi S."/>
            <person name="Yoshida T."/>
            <person name="Shimamura S."/>
            <person name="Takaki Y."/>
            <person name="Nagai Y."/>
            <person name="Toyoda A."/>
            <person name="Suzuki Y."/>
            <person name="Arimoto A."/>
            <person name="Ishii H."/>
            <person name="Satoh N."/>
            <person name="Nishiyama T."/>
            <person name="Hasebe M."/>
            <person name="Maruyama T."/>
            <person name="Minagawa J."/>
            <person name="Obokata J."/>
            <person name="Shigenobu S."/>
        </authorList>
    </citation>
    <scope>NUCLEOTIDE SEQUENCE [LARGE SCALE GENOMIC DNA]</scope>
</reference>
<comment type="caution">
    <text evidence="2">The sequence shown here is derived from an EMBL/GenBank/DDBJ whole genome shotgun (WGS) entry which is preliminary data.</text>
</comment>
<proteinExistence type="predicted"/>
<evidence type="ECO:0000313" key="2">
    <source>
        <dbReference type="EMBL" id="GFO07513.1"/>
    </source>
</evidence>
<sequence length="73" mass="8038">MTVSKAVQIILLENSDADLEDSPRASHLSSSAPGARKRTMHKMAPLERGEFIKVQINLQLQKFVIKVASPPLV</sequence>
<gene>
    <name evidence="2" type="ORF">PoB_003401800</name>
</gene>